<accession>A0A1V9FUI1</accession>
<keyword evidence="3" id="KW-0804">Transcription</keyword>
<dbReference type="SMART" id="SM00342">
    <property type="entry name" value="HTH_ARAC"/>
    <property type="match status" value="1"/>
</dbReference>
<comment type="caution">
    <text evidence="5">The sequence shown here is derived from an EMBL/GenBank/DDBJ whole genome shotgun (WGS) entry which is preliminary data.</text>
</comment>
<dbReference type="PANTHER" id="PTHR43280">
    <property type="entry name" value="ARAC-FAMILY TRANSCRIPTIONAL REGULATOR"/>
    <property type="match status" value="1"/>
</dbReference>
<evidence type="ECO:0000256" key="1">
    <source>
        <dbReference type="ARBA" id="ARBA00023015"/>
    </source>
</evidence>
<protein>
    <recommendedName>
        <fullName evidence="4">HTH araC/xylS-type domain-containing protein</fullName>
    </recommendedName>
</protein>
<feature type="domain" description="HTH araC/xylS-type" evidence="4">
    <location>
        <begin position="17"/>
        <end position="115"/>
    </location>
</feature>
<dbReference type="STRING" id="1703345.A3860_30480"/>
<dbReference type="AlphaFoldDB" id="A0A1V9FUI1"/>
<evidence type="ECO:0000313" key="6">
    <source>
        <dbReference type="Proteomes" id="UP000192796"/>
    </source>
</evidence>
<dbReference type="EMBL" id="LVYD01000054">
    <property type="protein sequence ID" value="OQP62013.1"/>
    <property type="molecule type" value="Genomic_DNA"/>
</dbReference>
<dbReference type="PROSITE" id="PS01124">
    <property type="entry name" value="HTH_ARAC_FAMILY_2"/>
    <property type="match status" value="1"/>
</dbReference>
<dbReference type="RefSeq" id="WP_081150186.1">
    <property type="nucleotide sequence ID" value="NZ_LVYD01000054.1"/>
</dbReference>
<name>A0A1V9FUI1_9BACT</name>
<dbReference type="SUPFAM" id="SSF46689">
    <property type="entry name" value="Homeodomain-like"/>
    <property type="match status" value="2"/>
</dbReference>
<keyword evidence="6" id="KW-1185">Reference proteome</keyword>
<reference evidence="5 6" key="1">
    <citation type="submission" date="2016-03" db="EMBL/GenBank/DDBJ databases">
        <title>Niastella vici sp. nov., isolated from farmland soil.</title>
        <authorList>
            <person name="Chen L."/>
            <person name="Wang D."/>
            <person name="Yang S."/>
            <person name="Wang G."/>
        </authorList>
    </citation>
    <scope>NUCLEOTIDE SEQUENCE [LARGE SCALE GENOMIC DNA]</scope>
    <source>
        <strain evidence="5 6">DJ57</strain>
    </source>
</reference>
<gene>
    <name evidence="5" type="ORF">A3860_30480</name>
</gene>
<dbReference type="GO" id="GO:0043565">
    <property type="term" value="F:sequence-specific DNA binding"/>
    <property type="evidence" value="ECO:0007669"/>
    <property type="project" value="InterPro"/>
</dbReference>
<sequence length="139" mass="16386">MEKRMINLAPADLKKVKRASDIICEELENNLTVTYIARKVGLEPRRLCRYYRKVYHMSIRTSIMELKGAEACQILLRNKQSFTDTAHELGYATYQGFARMFKNYTGLCPSHWLAWHLAVPRFFPWIFKHMFPEEGVNPQ</sequence>
<dbReference type="Proteomes" id="UP000192796">
    <property type="component" value="Unassembled WGS sequence"/>
</dbReference>
<dbReference type="OrthoDB" id="9813413at2"/>
<dbReference type="Gene3D" id="1.10.10.60">
    <property type="entry name" value="Homeodomain-like"/>
    <property type="match status" value="1"/>
</dbReference>
<keyword evidence="2" id="KW-0238">DNA-binding</keyword>
<evidence type="ECO:0000256" key="2">
    <source>
        <dbReference type="ARBA" id="ARBA00023125"/>
    </source>
</evidence>
<dbReference type="InterPro" id="IPR018060">
    <property type="entry name" value="HTH_AraC"/>
</dbReference>
<evidence type="ECO:0000259" key="4">
    <source>
        <dbReference type="PROSITE" id="PS01124"/>
    </source>
</evidence>
<keyword evidence="1" id="KW-0805">Transcription regulation</keyword>
<dbReference type="GO" id="GO:0003700">
    <property type="term" value="F:DNA-binding transcription factor activity"/>
    <property type="evidence" value="ECO:0007669"/>
    <property type="project" value="InterPro"/>
</dbReference>
<dbReference type="InterPro" id="IPR009057">
    <property type="entry name" value="Homeodomain-like_sf"/>
</dbReference>
<proteinExistence type="predicted"/>
<organism evidence="5 6">
    <name type="scientific">Niastella vici</name>
    <dbReference type="NCBI Taxonomy" id="1703345"/>
    <lineage>
        <taxon>Bacteria</taxon>
        <taxon>Pseudomonadati</taxon>
        <taxon>Bacteroidota</taxon>
        <taxon>Chitinophagia</taxon>
        <taxon>Chitinophagales</taxon>
        <taxon>Chitinophagaceae</taxon>
        <taxon>Niastella</taxon>
    </lineage>
</organism>
<evidence type="ECO:0000256" key="3">
    <source>
        <dbReference type="ARBA" id="ARBA00023163"/>
    </source>
</evidence>
<dbReference type="PANTHER" id="PTHR43280:SF2">
    <property type="entry name" value="HTH-TYPE TRANSCRIPTIONAL REGULATOR EXSA"/>
    <property type="match status" value="1"/>
</dbReference>
<dbReference type="Pfam" id="PF12833">
    <property type="entry name" value="HTH_18"/>
    <property type="match status" value="1"/>
</dbReference>
<evidence type="ECO:0000313" key="5">
    <source>
        <dbReference type="EMBL" id="OQP62013.1"/>
    </source>
</evidence>